<dbReference type="RefSeq" id="WP_260977128.1">
    <property type="nucleotide sequence ID" value="NZ_JAOANI010000028.1"/>
</dbReference>
<name>A0A9X3ASQ7_9GAMM</name>
<dbReference type="AlphaFoldDB" id="A0A9X3ASQ7"/>
<organism evidence="4 5">
    <name type="scientific">Thalassolituus pacificus</name>
    <dbReference type="NCBI Taxonomy" id="2975440"/>
    <lineage>
        <taxon>Bacteria</taxon>
        <taxon>Pseudomonadati</taxon>
        <taxon>Pseudomonadota</taxon>
        <taxon>Gammaproteobacteria</taxon>
        <taxon>Oceanospirillales</taxon>
        <taxon>Oceanospirillaceae</taxon>
        <taxon>Thalassolituus</taxon>
    </lineage>
</organism>
<dbReference type="PANTHER" id="PTHR23088:SF27">
    <property type="entry name" value="DEAMINATED GLUTATHIONE AMIDASE"/>
    <property type="match status" value="1"/>
</dbReference>
<accession>A0A9X3ASQ7</accession>
<evidence type="ECO:0000259" key="3">
    <source>
        <dbReference type="PROSITE" id="PS50263"/>
    </source>
</evidence>
<protein>
    <submittedName>
        <fullName evidence="4">Carbon-nitrogen hydrolase family protein</fullName>
    </submittedName>
</protein>
<proteinExistence type="inferred from homology"/>
<dbReference type="CDD" id="cd07572">
    <property type="entry name" value="nit"/>
    <property type="match status" value="1"/>
</dbReference>
<dbReference type="InterPro" id="IPR001110">
    <property type="entry name" value="UPF0012_CS"/>
</dbReference>
<dbReference type="Proteomes" id="UP001147830">
    <property type="component" value="Unassembled WGS sequence"/>
</dbReference>
<dbReference type="Pfam" id="PF00795">
    <property type="entry name" value="CN_hydrolase"/>
    <property type="match status" value="1"/>
</dbReference>
<dbReference type="GO" id="GO:0016811">
    <property type="term" value="F:hydrolase activity, acting on carbon-nitrogen (but not peptide) bonds, in linear amides"/>
    <property type="evidence" value="ECO:0007669"/>
    <property type="project" value="InterPro"/>
</dbReference>
<sequence length="265" mass="29537">MKTVAVIQFSSQPQIEHNLAQAYGLLQQAAAQGAVLALLPEMFLTLDGKQYNAIAADPQYVRRLAGWARELKLWLVAGAVPMACPDGDPRVRSACLVFNNDGDQVARYDKIHLFDVDVGDAHGSYRESERFAPGDEVVLVDTPAGRLGLVICYDLRFPGLFQRLRDQGAELISVPAAFTHTTGEAHWQTLLRARAIETQCYVLAANQCGWHDDKRRTFGHSQIIDPWGTVLTELEEEMGVALAQIDLQQLADVRKKMPVTQHRRF</sequence>
<dbReference type="InterPro" id="IPR045254">
    <property type="entry name" value="Nit1/2_C-N_Hydrolase"/>
</dbReference>
<dbReference type="EMBL" id="JAOANI010000028">
    <property type="protein sequence ID" value="MCT7360289.1"/>
    <property type="molecule type" value="Genomic_DNA"/>
</dbReference>
<dbReference type="PROSITE" id="PS50263">
    <property type="entry name" value="CN_HYDROLASE"/>
    <property type="match status" value="1"/>
</dbReference>
<reference evidence="4" key="2">
    <citation type="submission" date="2022-08" db="EMBL/GenBank/DDBJ databases">
        <authorList>
            <person name="Dong C."/>
        </authorList>
    </citation>
    <scope>NUCLEOTIDE SEQUENCE</scope>
    <source>
        <strain evidence="4">59MF3M-4</strain>
    </source>
</reference>
<feature type="domain" description="CN hydrolase" evidence="3">
    <location>
        <begin position="2"/>
        <end position="247"/>
    </location>
</feature>
<dbReference type="Gene3D" id="3.60.110.10">
    <property type="entry name" value="Carbon-nitrogen hydrolase"/>
    <property type="match status" value="1"/>
</dbReference>
<dbReference type="PANTHER" id="PTHR23088">
    <property type="entry name" value="NITRILASE-RELATED"/>
    <property type="match status" value="1"/>
</dbReference>
<keyword evidence="2 4" id="KW-0378">Hydrolase</keyword>
<reference evidence="4" key="1">
    <citation type="journal article" date="2022" name="Front. Microbiol.">
        <title>Genome-based taxonomic rearrangement of Oceanobacter-related bacteria including the description of Thalassolituus hydrocarbonoclasticus sp. nov. and Thalassolituus pacificus sp. nov. and emended description of the genus Thalassolituus.</title>
        <authorList>
            <person name="Dong C."/>
            <person name="Wei L."/>
            <person name="Wang J."/>
            <person name="Lai Q."/>
            <person name="Huang Z."/>
            <person name="Shao Z."/>
        </authorList>
    </citation>
    <scope>NUCLEOTIDE SEQUENCE</scope>
    <source>
        <strain evidence="4">59MF3M-4</strain>
    </source>
</reference>
<evidence type="ECO:0000313" key="5">
    <source>
        <dbReference type="Proteomes" id="UP001147830"/>
    </source>
</evidence>
<evidence type="ECO:0000256" key="2">
    <source>
        <dbReference type="ARBA" id="ARBA00022801"/>
    </source>
</evidence>
<comment type="similarity">
    <text evidence="1">Belongs to the carbon-nitrogen hydrolase superfamily. NIT1/NIT2 family.</text>
</comment>
<evidence type="ECO:0000313" key="4">
    <source>
        <dbReference type="EMBL" id="MCT7360289.1"/>
    </source>
</evidence>
<dbReference type="PROSITE" id="PS01227">
    <property type="entry name" value="UPF0012"/>
    <property type="match status" value="1"/>
</dbReference>
<evidence type="ECO:0000256" key="1">
    <source>
        <dbReference type="ARBA" id="ARBA00010613"/>
    </source>
</evidence>
<dbReference type="SUPFAM" id="SSF56317">
    <property type="entry name" value="Carbon-nitrogen hydrolase"/>
    <property type="match status" value="1"/>
</dbReference>
<dbReference type="InterPro" id="IPR036526">
    <property type="entry name" value="C-N_Hydrolase_sf"/>
</dbReference>
<keyword evidence="5" id="KW-1185">Reference proteome</keyword>
<comment type="caution">
    <text evidence="4">The sequence shown here is derived from an EMBL/GenBank/DDBJ whole genome shotgun (WGS) entry which is preliminary data.</text>
</comment>
<dbReference type="InterPro" id="IPR003010">
    <property type="entry name" value="C-N_Hydrolase"/>
</dbReference>
<gene>
    <name evidence="4" type="ORF">NYR02_14805</name>
</gene>